<dbReference type="AlphaFoldDB" id="A0A6L9SF15"/>
<evidence type="ECO:0000259" key="1">
    <source>
        <dbReference type="PROSITE" id="PS51186"/>
    </source>
</evidence>
<dbReference type="EMBL" id="JAAGOA010000016">
    <property type="protein sequence ID" value="NEE02630.1"/>
    <property type="molecule type" value="Genomic_DNA"/>
</dbReference>
<protein>
    <submittedName>
        <fullName evidence="2">GNAT family N-acetyltransferase</fullName>
    </submittedName>
</protein>
<comment type="caution">
    <text evidence="2">The sequence shown here is derived from an EMBL/GenBank/DDBJ whole genome shotgun (WGS) entry which is preliminary data.</text>
</comment>
<dbReference type="PROSITE" id="PS51186">
    <property type="entry name" value="GNAT"/>
    <property type="match status" value="1"/>
</dbReference>
<dbReference type="InterPro" id="IPR052523">
    <property type="entry name" value="Trichothecene_AcTrans"/>
</dbReference>
<proteinExistence type="predicted"/>
<evidence type="ECO:0000313" key="2">
    <source>
        <dbReference type="EMBL" id="NEE02630.1"/>
    </source>
</evidence>
<dbReference type="PANTHER" id="PTHR42791:SF1">
    <property type="entry name" value="N-ACETYLTRANSFERASE DOMAIN-CONTAINING PROTEIN"/>
    <property type="match status" value="1"/>
</dbReference>
<organism evidence="2 3">
    <name type="scientific">Phytoactinopolyspora halotolerans</name>
    <dbReference type="NCBI Taxonomy" id="1981512"/>
    <lineage>
        <taxon>Bacteria</taxon>
        <taxon>Bacillati</taxon>
        <taxon>Actinomycetota</taxon>
        <taxon>Actinomycetes</taxon>
        <taxon>Jiangellales</taxon>
        <taxon>Jiangellaceae</taxon>
        <taxon>Phytoactinopolyspora</taxon>
    </lineage>
</organism>
<dbReference type="PANTHER" id="PTHR42791">
    <property type="entry name" value="GNAT FAMILY ACETYLTRANSFERASE"/>
    <property type="match status" value="1"/>
</dbReference>
<keyword evidence="3" id="KW-1185">Reference proteome</keyword>
<feature type="domain" description="N-acetyltransferase" evidence="1">
    <location>
        <begin position="4"/>
        <end position="196"/>
    </location>
</feature>
<dbReference type="Gene3D" id="3.40.630.30">
    <property type="match status" value="1"/>
</dbReference>
<keyword evidence="2" id="KW-0808">Transferase</keyword>
<evidence type="ECO:0000313" key="3">
    <source>
        <dbReference type="Proteomes" id="UP000475214"/>
    </source>
</evidence>
<dbReference type="InterPro" id="IPR016181">
    <property type="entry name" value="Acyl_CoA_acyltransferase"/>
</dbReference>
<dbReference type="RefSeq" id="WP_163741391.1">
    <property type="nucleotide sequence ID" value="NZ_JAAGOA010000016.1"/>
</dbReference>
<dbReference type="Proteomes" id="UP000475214">
    <property type="component" value="Unassembled WGS sequence"/>
</dbReference>
<dbReference type="SUPFAM" id="SSF55729">
    <property type="entry name" value="Acyl-CoA N-acyltransferases (Nat)"/>
    <property type="match status" value="1"/>
</dbReference>
<sequence>MGEIAVREARPSDVGALASALAEAFDQDPVMRFLIPDDGFRRRLTALFGFEGALSLPATWVAVDDGEIAGAALWELPGRTSPPLRSVLRHSPDLFRAFGWSLPSAMRHFRTIENARPKGTPHWYLQTIGAARPGHGIGGLLLRDGLARIDADRRPAYLESSAPENVAFYERYGFRVTGEIRLAGGPVLIPMWRDARVT</sequence>
<dbReference type="Pfam" id="PF13673">
    <property type="entry name" value="Acetyltransf_10"/>
    <property type="match status" value="1"/>
</dbReference>
<dbReference type="InterPro" id="IPR000182">
    <property type="entry name" value="GNAT_dom"/>
</dbReference>
<gene>
    <name evidence="2" type="ORF">G1H10_20910</name>
</gene>
<dbReference type="GO" id="GO:0016747">
    <property type="term" value="F:acyltransferase activity, transferring groups other than amino-acyl groups"/>
    <property type="evidence" value="ECO:0007669"/>
    <property type="project" value="InterPro"/>
</dbReference>
<name>A0A6L9SF15_9ACTN</name>
<accession>A0A6L9SF15</accession>
<reference evidence="2 3" key="1">
    <citation type="submission" date="2020-02" db="EMBL/GenBank/DDBJ databases">
        <authorList>
            <person name="Li X.-J."/>
            <person name="Han X.-M."/>
        </authorList>
    </citation>
    <scope>NUCLEOTIDE SEQUENCE [LARGE SCALE GENOMIC DNA]</scope>
    <source>
        <strain evidence="2 3">CCTCC AB 2017055</strain>
    </source>
</reference>